<comment type="similarity">
    <text evidence="1 6">Belongs to the RAMP4 family.</text>
</comment>
<evidence type="ECO:0000256" key="3">
    <source>
        <dbReference type="ARBA" id="ARBA00022824"/>
    </source>
</evidence>
<dbReference type="Proteomes" id="UP000030752">
    <property type="component" value="Unassembled WGS sequence"/>
</dbReference>
<evidence type="ECO:0000256" key="2">
    <source>
        <dbReference type="ARBA" id="ARBA00022692"/>
    </source>
</evidence>
<keyword evidence="9" id="KW-1185">Reference proteome</keyword>
<dbReference type="GeneID" id="19974322"/>
<dbReference type="VEuPathDB" id="FungiDB:HMPREF1541_06983"/>
<dbReference type="EMBL" id="KB822722">
    <property type="protein sequence ID" value="ETN38941.1"/>
    <property type="molecule type" value="Genomic_DNA"/>
</dbReference>
<dbReference type="GO" id="GO:0005789">
    <property type="term" value="C:endoplasmic reticulum membrane"/>
    <property type="evidence" value="ECO:0007669"/>
    <property type="project" value="UniProtKB-SubCell"/>
</dbReference>
<feature type="region of interest" description="Disordered" evidence="7">
    <location>
        <begin position="1"/>
        <end position="34"/>
    </location>
</feature>
<organism evidence="8 9">
    <name type="scientific">Cyphellophora europaea (strain CBS 101466)</name>
    <name type="common">Phialophora europaea</name>
    <dbReference type="NCBI Taxonomy" id="1220924"/>
    <lineage>
        <taxon>Eukaryota</taxon>
        <taxon>Fungi</taxon>
        <taxon>Dikarya</taxon>
        <taxon>Ascomycota</taxon>
        <taxon>Pezizomycotina</taxon>
        <taxon>Eurotiomycetes</taxon>
        <taxon>Chaetothyriomycetidae</taxon>
        <taxon>Chaetothyriales</taxon>
        <taxon>Cyphellophoraceae</taxon>
        <taxon>Cyphellophora</taxon>
    </lineage>
</organism>
<evidence type="ECO:0000313" key="8">
    <source>
        <dbReference type="EMBL" id="ETN38941.1"/>
    </source>
</evidence>
<keyword evidence="2 6" id="KW-0812">Transmembrane</keyword>
<dbReference type="OrthoDB" id="16679at2759"/>
<evidence type="ECO:0000256" key="7">
    <source>
        <dbReference type="SAM" id="MobiDB-lite"/>
    </source>
</evidence>
<evidence type="ECO:0000256" key="6">
    <source>
        <dbReference type="RuleBase" id="RU364120"/>
    </source>
</evidence>
<keyword evidence="4 6" id="KW-1133">Transmembrane helix</keyword>
<evidence type="ECO:0000256" key="4">
    <source>
        <dbReference type="ARBA" id="ARBA00022989"/>
    </source>
</evidence>
<feature type="compositionally biased region" description="Basic and acidic residues" evidence="7">
    <location>
        <begin position="18"/>
        <end position="34"/>
    </location>
</feature>
<proteinExistence type="inferred from homology"/>
<evidence type="ECO:0000256" key="1">
    <source>
        <dbReference type="ARBA" id="ARBA00005500"/>
    </source>
</evidence>
<dbReference type="InParanoid" id="W2RR10"/>
<evidence type="ECO:0000256" key="5">
    <source>
        <dbReference type="ARBA" id="ARBA00023136"/>
    </source>
</evidence>
<dbReference type="eggNOG" id="ENOG502SDGZ">
    <property type="taxonomic scope" value="Eukaryota"/>
</dbReference>
<evidence type="ECO:0000313" key="9">
    <source>
        <dbReference type="Proteomes" id="UP000030752"/>
    </source>
</evidence>
<dbReference type="AlphaFoldDB" id="W2RR10"/>
<comment type="function">
    <text evidence="6">Interacts with target proteins during translocation into the lumen of the endoplasmic reticulum. Protects unfolded target proteins against degradation and facilitate correct glycosylation.</text>
</comment>
<reference evidence="8 9" key="1">
    <citation type="submission" date="2013-03" db="EMBL/GenBank/DDBJ databases">
        <title>The Genome Sequence of Phialophora europaea CBS 101466.</title>
        <authorList>
            <consortium name="The Broad Institute Genomics Platform"/>
            <person name="Cuomo C."/>
            <person name="de Hoog S."/>
            <person name="Gorbushina A."/>
            <person name="Walker B."/>
            <person name="Young S.K."/>
            <person name="Zeng Q."/>
            <person name="Gargeya S."/>
            <person name="Fitzgerald M."/>
            <person name="Haas B."/>
            <person name="Abouelleil A."/>
            <person name="Allen A.W."/>
            <person name="Alvarado L."/>
            <person name="Arachchi H.M."/>
            <person name="Berlin A.M."/>
            <person name="Chapman S.B."/>
            <person name="Gainer-Dewar J."/>
            <person name="Goldberg J."/>
            <person name="Griggs A."/>
            <person name="Gujja S."/>
            <person name="Hansen M."/>
            <person name="Howarth C."/>
            <person name="Imamovic A."/>
            <person name="Ireland A."/>
            <person name="Larimer J."/>
            <person name="McCowan C."/>
            <person name="Murphy C."/>
            <person name="Pearson M."/>
            <person name="Poon T.W."/>
            <person name="Priest M."/>
            <person name="Roberts A."/>
            <person name="Saif S."/>
            <person name="Shea T."/>
            <person name="Sisk P."/>
            <person name="Sykes S."/>
            <person name="Wortman J."/>
            <person name="Nusbaum C."/>
            <person name="Birren B."/>
        </authorList>
    </citation>
    <scope>NUCLEOTIDE SEQUENCE [LARGE SCALE GENOMIC DNA]</scope>
    <source>
        <strain evidence="8 9">CBS 101466</strain>
    </source>
</reference>
<dbReference type="HOGENOM" id="CLU_182424_1_1_1"/>
<dbReference type="Pfam" id="PF06624">
    <property type="entry name" value="RAMP4"/>
    <property type="match status" value="1"/>
</dbReference>
<comment type="subcellular location">
    <subcellularLocation>
        <location evidence="6">Membrane</location>
        <topology evidence="6">Single-pass membrane protein</topology>
    </subcellularLocation>
    <subcellularLocation>
        <location evidence="6">Endoplasmic reticulum membrane</location>
        <topology evidence="6">Single-pass membrane protein</topology>
    </subcellularLocation>
</comment>
<protein>
    <recommendedName>
        <fullName evidence="6">Stress-associated endoplasmic reticulum protein</fullName>
    </recommendedName>
</protein>
<keyword evidence="5 6" id="KW-0472">Membrane</keyword>
<dbReference type="InterPro" id="IPR010580">
    <property type="entry name" value="ER_stress-assoc"/>
</dbReference>
<accession>W2RR10</accession>
<keyword evidence="3 6" id="KW-0256">Endoplasmic reticulum</keyword>
<feature type="transmembrane region" description="Helical" evidence="6">
    <location>
        <begin position="39"/>
        <end position="57"/>
    </location>
</feature>
<gene>
    <name evidence="8" type="ORF">HMPREF1541_06983</name>
</gene>
<dbReference type="RefSeq" id="XP_008719530.1">
    <property type="nucleotide sequence ID" value="XM_008721308.1"/>
</dbReference>
<name>W2RR10_CYPE1</name>
<sequence>MVQTPQQRRANAKYASVNEKRMGKPESTLKKKDAPKSPVNKIIVGVLIFVVIVPLLLEPLRLLPQAWEYIMQILSSIGLVKR</sequence>